<dbReference type="GO" id="GO:0000398">
    <property type="term" value="P:mRNA splicing, via spliceosome"/>
    <property type="evidence" value="ECO:0007669"/>
    <property type="project" value="TreeGrafter"/>
</dbReference>
<dbReference type="GO" id="GO:0005654">
    <property type="term" value="C:nucleoplasm"/>
    <property type="evidence" value="ECO:0007669"/>
    <property type="project" value="TreeGrafter"/>
</dbReference>
<evidence type="ECO:0000313" key="3">
    <source>
        <dbReference type="EMBL" id="PON20414.1"/>
    </source>
</evidence>
<dbReference type="GO" id="GO:0000381">
    <property type="term" value="P:regulation of alternative mRNA splicing, via spliceosome"/>
    <property type="evidence" value="ECO:0007669"/>
    <property type="project" value="TreeGrafter"/>
</dbReference>
<dbReference type="CDD" id="cd21134">
    <property type="entry name" value="YTH"/>
    <property type="match status" value="1"/>
</dbReference>
<dbReference type="Pfam" id="PF04146">
    <property type="entry name" value="YTH"/>
    <property type="match status" value="1"/>
</dbReference>
<dbReference type="AlphaFoldDB" id="A0A2P4Z800"/>
<dbReference type="GO" id="GO:1990247">
    <property type="term" value="F:N6-methyladenosine-containing RNA reader activity"/>
    <property type="evidence" value="ECO:0007669"/>
    <property type="project" value="TreeGrafter"/>
</dbReference>
<dbReference type="GeneID" id="29987419"/>
<name>A0A2P4Z800_9HYPO</name>
<sequence length="432" mass="47599">MTANSNLEASLAEAMENILREKTVLDTPDAPSVDLATESDVKLWLQHTGFFDVDHRQKVLGALRQLKALDEQRQKIISEIHHATPYAVPPSTPVFSQSQSVYSPSPYSALARYHATGVQSAGELCGSEPSVVDKGADSESAYSTFEKESLSSQQHDIPAPDSSVKHAQENDEVVTSPDNVDDAGLENQKEQSLAKKLKAVKASDTNAWPDEGVRPSTPTQEARFFLVKSFNSMNVEMAQRDGLWITKAENGPMLSFAFKQCKTVYLIFSINKSKAFQGYARMTTAPDLNIAPAKWMSNISWKASYPFRIEWLNTRRTAFWTLGDLKNAFNDDAPVFVGRDGQEYPEDCGHKILEVLDQSPEESSKSGGDSPKAAPVSPWATLASPRSHAKSGKTDALSWRRQESSGWSWDEAAPPHTGSEAADDLPLIELEY</sequence>
<feature type="region of interest" description="Disordered" evidence="1">
    <location>
        <begin position="358"/>
        <end position="432"/>
    </location>
</feature>
<dbReference type="PROSITE" id="PS50882">
    <property type="entry name" value="YTH"/>
    <property type="match status" value="1"/>
</dbReference>
<dbReference type="STRING" id="398673.A0A2P4Z800"/>
<dbReference type="GO" id="GO:0003729">
    <property type="term" value="F:mRNA binding"/>
    <property type="evidence" value="ECO:0007669"/>
    <property type="project" value="TreeGrafter"/>
</dbReference>
<dbReference type="Proteomes" id="UP000054821">
    <property type="component" value="Unassembled WGS sequence"/>
</dbReference>
<dbReference type="RefSeq" id="XP_018659502.1">
    <property type="nucleotide sequence ID" value="XM_018807336.1"/>
</dbReference>
<dbReference type="Gene3D" id="3.10.590.10">
    <property type="entry name" value="ph1033 like domains"/>
    <property type="match status" value="1"/>
</dbReference>
<dbReference type="PANTHER" id="PTHR12357">
    <property type="entry name" value="YTH YT521-B HOMOLOGY DOMAIN-CONTAINING"/>
    <property type="match status" value="1"/>
</dbReference>
<dbReference type="EMBL" id="JPDN02000070">
    <property type="protein sequence ID" value="PON20414.1"/>
    <property type="molecule type" value="Genomic_DNA"/>
</dbReference>
<evidence type="ECO:0000259" key="2">
    <source>
        <dbReference type="PROSITE" id="PS50882"/>
    </source>
</evidence>
<dbReference type="PANTHER" id="PTHR12357:SF3">
    <property type="entry name" value="YTH DOMAIN-CONTAINING PROTEIN 1"/>
    <property type="match status" value="1"/>
</dbReference>
<gene>
    <name evidence="3" type="ORF">TGAM01_v210717</name>
</gene>
<organism evidence="3 4">
    <name type="scientific">Trichoderma gamsii</name>
    <dbReference type="NCBI Taxonomy" id="398673"/>
    <lineage>
        <taxon>Eukaryota</taxon>
        <taxon>Fungi</taxon>
        <taxon>Dikarya</taxon>
        <taxon>Ascomycota</taxon>
        <taxon>Pezizomycotina</taxon>
        <taxon>Sordariomycetes</taxon>
        <taxon>Hypocreomycetidae</taxon>
        <taxon>Hypocreales</taxon>
        <taxon>Hypocreaceae</taxon>
        <taxon>Trichoderma</taxon>
    </lineage>
</organism>
<feature type="region of interest" description="Disordered" evidence="1">
    <location>
        <begin position="129"/>
        <end position="196"/>
    </location>
</feature>
<comment type="caution">
    <text evidence="3">The sequence shown here is derived from an EMBL/GenBank/DDBJ whole genome shotgun (WGS) entry which is preliminary data.</text>
</comment>
<proteinExistence type="predicted"/>
<keyword evidence="4" id="KW-1185">Reference proteome</keyword>
<dbReference type="InterPro" id="IPR007275">
    <property type="entry name" value="YTH_domain"/>
</dbReference>
<accession>A0A2P4Z800</accession>
<reference evidence="3 4" key="1">
    <citation type="journal article" date="2016" name="Genome Announc.">
        <title>Draft Whole-Genome Sequence of Trichoderma gamsii T6085, a Promising Biocontrol Agent of Fusarium Head Blight on Wheat.</title>
        <authorList>
            <person name="Baroncelli R."/>
            <person name="Zapparata A."/>
            <person name="Piaggeschi G."/>
            <person name="Sarrocco S."/>
            <person name="Vannacci G."/>
        </authorList>
    </citation>
    <scope>NUCLEOTIDE SEQUENCE [LARGE SCALE GENOMIC DNA]</scope>
    <source>
        <strain evidence="3 4">T6085</strain>
    </source>
</reference>
<dbReference type="InterPro" id="IPR045168">
    <property type="entry name" value="YTH_prot"/>
</dbReference>
<protein>
    <recommendedName>
        <fullName evidence="2">YTH domain-containing protein</fullName>
    </recommendedName>
</protein>
<evidence type="ECO:0000256" key="1">
    <source>
        <dbReference type="SAM" id="MobiDB-lite"/>
    </source>
</evidence>
<evidence type="ECO:0000313" key="4">
    <source>
        <dbReference type="Proteomes" id="UP000054821"/>
    </source>
</evidence>
<feature type="domain" description="YTH" evidence="2">
    <location>
        <begin position="222"/>
        <end position="356"/>
    </location>
</feature>